<evidence type="ECO:0000256" key="1">
    <source>
        <dbReference type="ARBA" id="ARBA00001974"/>
    </source>
</evidence>
<dbReference type="Pfam" id="PF02910">
    <property type="entry name" value="Succ_DH_flav_C"/>
    <property type="match status" value="1"/>
</dbReference>
<evidence type="ECO:0000313" key="7">
    <source>
        <dbReference type="Proteomes" id="UP000191905"/>
    </source>
</evidence>
<dbReference type="GO" id="GO:0000104">
    <property type="term" value="F:succinate dehydrogenase activity"/>
    <property type="evidence" value="ECO:0007669"/>
    <property type="project" value="TreeGrafter"/>
</dbReference>
<dbReference type="PANTHER" id="PTHR11632:SF51">
    <property type="entry name" value="SUCCINATE DEHYDROGENASE [UBIQUINONE] FLAVOPROTEIN SUBUNIT, MITOCHONDRIAL"/>
    <property type="match status" value="1"/>
</dbReference>
<accession>A0A1V8RSH0</accession>
<dbReference type="GO" id="GO:0005886">
    <property type="term" value="C:plasma membrane"/>
    <property type="evidence" value="ECO:0007669"/>
    <property type="project" value="TreeGrafter"/>
</dbReference>
<evidence type="ECO:0000259" key="5">
    <source>
        <dbReference type="Pfam" id="PF02910"/>
    </source>
</evidence>
<dbReference type="PIRSF" id="PIRSF000171">
    <property type="entry name" value="SDHA_APRA_LASPO"/>
    <property type="match status" value="1"/>
</dbReference>
<dbReference type="Gene3D" id="3.90.700.10">
    <property type="entry name" value="Succinate dehydrogenase/fumarate reductase flavoprotein, catalytic domain"/>
    <property type="match status" value="1"/>
</dbReference>
<evidence type="ECO:0000256" key="2">
    <source>
        <dbReference type="ARBA" id="ARBA00022630"/>
    </source>
</evidence>
<dbReference type="EMBL" id="MDET01000011">
    <property type="protein sequence ID" value="OQM76093.1"/>
    <property type="molecule type" value="Genomic_DNA"/>
</dbReference>
<keyword evidence="2" id="KW-0285">Flavoprotein</keyword>
<feature type="domain" description="FAD-dependent oxidoreductase 2 FAD-binding" evidence="4">
    <location>
        <begin position="3"/>
        <end position="401"/>
    </location>
</feature>
<dbReference type="Proteomes" id="UP000191905">
    <property type="component" value="Unassembled WGS sequence"/>
</dbReference>
<dbReference type="InterPro" id="IPR027477">
    <property type="entry name" value="Succ_DH/fumarate_Rdtase_cat_sf"/>
</dbReference>
<evidence type="ECO:0000256" key="3">
    <source>
        <dbReference type="ARBA" id="ARBA00023002"/>
    </source>
</evidence>
<dbReference type="InterPro" id="IPR030664">
    <property type="entry name" value="SdhA/FrdA/AprA"/>
</dbReference>
<dbReference type="SUPFAM" id="SSF51905">
    <property type="entry name" value="FAD/NAD(P)-binding domain"/>
    <property type="match status" value="1"/>
</dbReference>
<dbReference type="PANTHER" id="PTHR11632">
    <property type="entry name" value="SUCCINATE DEHYDROGENASE 2 FLAVOPROTEIN SUBUNIT"/>
    <property type="match status" value="1"/>
</dbReference>
<dbReference type="Pfam" id="PF00890">
    <property type="entry name" value="FAD_binding_2"/>
    <property type="match status" value="1"/>
</dbReference>
<comment type="caution">
    <text evidence="6">The sequence shown here is derived from an EMBL/GenBank/DDBJ whole genome shotgun (WGS) entry which is preliminary data.</text>
</comment>
<proteinExistence type="predicted"/>
<dbReference type="SUPFAM" id="SSF46977">
    <property type="entry name" value="Succinate dehydrogenase/fumarate reductase flavoprotein C-terminal domain"/>
    <property type="match status" value="1"/>
</dbReference>
<dbReference type="Gene3D" id="3.50.50.60">
    <property type="entry name" value="FAD/NAD(P)-binding domain"/>
    <property type="match status" value="1"/>
</dbReference>
<comment type="cofactor">
    <cofactor evidence="1">
        <name>FAD</name>
        <dbReference type="ChEBI" id="CHEBI:57692"/>
    </cofactor>
</comment>
<dbReference type="AlphaFoldDB" id="A0A1V8RSH0"/>
<dbReference type="InterPro" id="IPR036188">
    <property type="entry name" value="FAD/NAD-bd_sf"/>
</dbReference>
<gene>
    <name evidence="6" type="ORF">BFN67_16535</name>
</gene>
<dbReference type="GO" id="GO:0009055">
    <property type="term" value="F:electron transfer activity"/>
    <property type="evidence" value="ECO:0007669"/>
    <property type="project" value="TreeGrafter"/>
</dbReference>
<dbReference type="PRINTS" id="PR00368">
    <property type="entry name" value="FADPNR"/>
</dbReference>
<reference evidence="6 7" key="1">
    <citation type="journal article" date="2016" name="Int. J. Syst. Evol. Microbiol.">
        <title>Pseudaminobacter manganicus sp. nov., isolated from sludge of a manganese mine.</title>
        <authorList>
            <person name="Li J."/>
            <person name="Huang J."/>
            <person name="Liao S."/>
            <person name="Wang G."/>
        </authorList>
    </citation>
    <scope>NUCLEOTIDE SEQUENCE [LARGE SCALE GENOMIC DNA]</scope>
    <source>
        <strain evidence="6 7">JH-7</strain>
    </source>
</reference>
<name>A0A1V8RSH0_9HYPH</name>
<dbReference type="InterPro" id="IPR003953">
    <property type="entry name" value="FAD-dep_OxRdtase_2_FAD-bd"/>
</dbReference>
<evidence type="ECO:0000313" key="6">
    <source>
        <dbReference type="EMBL" id="OQM76093.1"/>
    </source>
</evidence>
<evidence type="ECO:0008006" key="8">
    <source>
        <dbReference type="Google" id="ProtNLM"/>
    </source>
</evidence>
<dbReference type="InterPro" id="IPR015939">
    <property type="entry name" value="Fum_Rdtase/Succ_DH_flav-like_C"/>
</dbReference>
<evidence type="ECO:0000259" key="4">
    <source>
        <dbReference type="Pfam" id="PF00890"/>
    </source>
</evidence>
<keyword evidence="7" id="KW-1185">Reference proteome</keyword>
<dbReference type="GO" id="GO:0050660">
    <property type="term" value="F:flavin adenine dinucleotide binding"/>
    <property type="evidence" value="ECO:0007669"/>
    <property type="project" value="TreeGrafter"/>
</dbReference>
<sequence>MADVVVVGAGGAGLRAAYEAAAAGARTVLVTKGRIAVSGATAVGLASTAGFAVGDGAGDPLDDPDVHYNDIMTAAQGCADPALVRILVDEAMEASEDLDRWNIDFIRDPESGKPLVAQGDFASRPRNRKIYHHGRPITEALKKETQRVGVQSIEGATVLSLLQDERGIHGVVVLSRQGKVIVIEAGCTVLTTGGAGQLFQLSLMPPDITGDGYALGYRAGATLANMEFMQAGFGTVKPALNIVYTWFWGGVPPFVDHDGKSVLDGALPAGVGAADAMLEKVKHYPFSASDASRWLEIATKNAMRDGRADENGAFLLDLRTTDPDSIPQKGFTQLWNVSKGWLRQKHMDIETQPLRIGLFGHAINGGLVIDEHGQTSVGGLLSAGENAAGPYGADRLGGNMLLNCQVFGKRAGRRAATVGRERAGVDASKLAARALEQIERRSKAEDGLKVKDAHKRIKQIMTDHALVVRNEAGLMTAETQLAELAASLEVGDYGVSTAKDVIALNEALSMIDVGRAMCAAALVRKETRGSHYREDADFHDDAQFARPIMVRHAGNGAAFATLGAFGNAA</sequence>
<protein>
    <recommendedName>
        <fullName evidence="8">Fumarate reductase</fullName>
    </recommendedName>
</protein>
<feature type="domain" description="Fumarate reductase/succinate dehydrogenase flavoprotein-like C-terminal" evidence="5">
    <location>
        <begin position="454"/>
        <end position="550"/>
    </location>
</feature>
<dbReference type="Gene3D" id="1.20.58.100">
    <property type="entry name" value="Fumarate reductase/succinate dehydrogenase flavoprotein-like, C-terminal domain"/>
    <property type="match status" value="1"/>
</dbReference>
<dbReference type="STRING" id="1873176.BFN67_16535"/>
<keyword evidence="3" id="KW-0560">Oxidoreductase</keyword>
<dbReference type="InterPro" id="IPR037099">
    <property type="entry name" value="Fum_R/Succ_DH_flav-like_C_sf"/>
</dbReference>
<dbReference type="GO" id="GO:0009061">
    <property type="term" value="P:anaerobic respiration"/>
    <property type="evidence" value="ECO:0007669"/>
    <property type="project" value="TreeGrafter"/>
</dbReference>
<organism evidence="6 7">
    <name type="scientific">Manganibacter manganicus</name>
    <dbReference type="NCBI Taxonomy" id="1873176"/>
    <lineage>
        <taxon>Bacteria</taxon>
        <taxon>Pseudomonadati</taxon>
        <taxon>Pseudomonadota</taxon>
        <taxon>Alphaproteobacteria</taxon>
        <taxon>Hyphomicrobiales</taxon>
        <taxon>Phyllobacteriaceae</taxon>
        <taxon>Manganibacter</taxon>
    </lineage>
</organism>